<evidence type="ECO:0000313" key="2">
    <source>
        <dbReference type="EMBL" id="CAL1374155.1"/>
    </source>
</evidence>
<dbReference type="EMBL" id="OZ034816">
    <property type="protein sequence ID" value="CAL1374155.1"/>
    <property type="molecule type" value="Genomic_DNA"/>
</dbReference>
<dbReference type="InterPro" id="IPR038975">
    <property type="entry name" value="THNL"/>
</dbReference>
<feature type="signal peptide" evidence="1">
    <location>
        <begin position="1"/>
        <end position="34"/>
    </location>
</feature>
<organism evidence="2 3">
    <name type="scientific">Linum trigynum</name>
    <dbReference type="NCBI Taxonomy" id="586398"/>
    <lineage>
        <taxon>Eukaryota</taxon>
        <taxon>Viridiplantae</taxon>
        <taxon>Streptophyta</taxon>
        <taxon>Embryophyta</taxon>
        <taxon>Tracheophyta</taxon>
        <taxon>Spermatophyta</taxon>
        <taxon>Magnoliopsida</taxon>
        <taxon>eudicotyledons</taxon>
        <taxon>Gunneridae</taxon>
        <taxon>Pentapetalae</taxon>
        <taxon>rosids</taxon>
        <taxon>fabids</taxon>
        <taxon>Malpighiales</taxon>
        <taxon>Linaceae</taxon>
        <taxon>Linum</taxon>
    </lineage>
</organism>
<keyword evidence="1" id="KW-0732">Signal</keyword>
<keyword evidence="3" id="KW-1185">Reference proteome</keyword>
<protein>
    <submittedName>
        <fullName evidence="2">Uncharacterized protein</fullName>
    </submittedName>
</protein>
<evidence type="ECO:0000313" key="3">
    <source>
        <dbReference type="Proteomes" id="UP001497516"/>
    </source>
</evidence>
<evidence type="ECO:0000256" key="1">
    <source>
        <dbReference type="SAM" id="SignalP"/>
    </source>
</evidence>
<dbReference type="AlphaFoldDB" id="A0AAV2DKQ9"/>
<feature type="chain" id="PRO_5043516900" evidence="1">
    <location>
        <begin position="35"/>
        <end position="153"/>
    </location>
</feature>
<gene>
    <name evidence="2" type="ORF">LTRI10_LOCUS16039</name>
</gene>
<reference evidence="2 3" key="1">
    <citation type="submission" date="2024-04" db="EMBL/GenBank/DDBJ databases">
        <authorList>
            <person name="Fracassetti M."/>
        </authorList>
    </citation>
    <scope>NUCLEOTIDE SEQUENCE [LARGE SCALE GENOMIC DNA]</scope>
</reference>
<dbReference type="PANTHER" id="PTHR36312">
    <property type="entry name" value="THIONIN-LIKE PROTEIN 1"/>
    <property type="match status" value="1"/>
</dbReference>
<sequence length="153" mass="16119">MESKRSCRWQAAASRMMMMGAVVLSLVAAATAEAGPSTSEGGTGWAWAGHGVALTRPSAACTGCYRGCFSECMADKGDQLNTIDPFVCSAECFVHCIFSFYMPPLSAHTLCTAGCSVSRCSKFSYIGHPNTGEVGSCMDACSIGCTEKHDKFP</sequence>
<dbReference type="PANTHER" id="PTHR36312:SF1">
    <property type="entry name" value="OS01G0594500 PROTEIN"/>
    <property type="match status" value="1"/>
</dbReference>
<name>A0AAV2DKQ9_9ROSI</name>
<proteinExistence type="predicted"/>
<dbReference type="Proteomes" id="UP001497516">
    <property type="component" value="Chromosome 3"/>
</dbReference>
<accession>A0AAV2DKQ9</accession>